<dbReference type="Pfam" id="PF12513">
    <property type="entry name" value="SUV3_C"/>
    <property type="match status" value="1"/>
</dbReference>
<dbReference type="InterPro" id="IPR001650">
    <property type="entry name" value="Helicase_C-like"/>
</dbReference>
<dbReference type="InterPro" id="IPR050699">
    <property type="entry name" value="RNA-DNA_Helicase"/>
</dbReference>
<dbReference type="PANTHER" id="PTHR12131:SF1">
    <property type="entry name" value="ATP-DEPENDENT RNA HELICASE SUPV3L1, MITOCHONDRIAL-RELATED"/>
    <property type="match status" value="1"/>
</dbReference>
<organism evidence="7 8">
    <name type="scientific">Lentinula lateritia</name>
    <dbReference type="NCBI Taxonomy" id="40482"/>
    <lineage>
        <taxon>Eukaryota</taxon>
        <taxon>Fungi</taxon>
        <taxon>Dikarya</taxon>
        <taxon>Basidiomycota</taxon>
        <taxon>Agaricomycotina</taxon>
        <taxon>Agaricomycetes</taxon>
        <taxon>Agaricomycetidae</taxon>
        <taxon>Agaricales</taxon>
        <taxon>Marasmiineae</taxon>
        <taxon>Omphalotaceae</taxon>
        <taxon>Lentinula</taxon>
    </lineage>
</organism>
<dbReference type="InterPro" id="IPR022192">
    <property type="entry name" value="SUV3_C"/>
</dbReference>
<reference evidence="7" key="1">
    <citation type="submission" date="2022-08" db="EMBL/GenBank/DDBJ databases">
        <title>A Global Phylogenomic Analysis of the Shiitake Genus Lentinula.</title>
        <authorList>
            <consortium name="DOE Joint Genome Institute"/>
            <person name="Sierra-Patev S."/>
            <person name="Min B."/>
            <person name="Naranjo-Ortiz M."/>
            <person name="Looney B."/>
            <person name="Konkel Z."/>
            <person name="Slot J.C."/>
            <person name="Sakamoto Y."/>
            <person name="Steenwyk J.L."/>
            <person name="Rokas A."/>
            <person name="Carro J."/>
            <person name="Camarero S."/>
            <person name="Ferreira P."/>
            <person name="Molpeceres G."/>
            <person name="Ruiz-Duenas F.J."/>
            <person name="Serrano A."/>
            <person name="Henrissat B."/>
            <person name="Drula E."/>
            <person name="Hughes K.W."/>
            <person name="Mata J.L."/>
            <person name="Ishikawa N.K."/>
            <person name="Vargas-Isla R."/>
            <person name="Ushijima S."/>
            <person name="Smith C.A."/>
            <person name="Ahrendt S."/>
            <person name="Andreopoulos W."/>
            <person name="He G."/>
            <person name="Labutti K."/>
            <person name="Lipzen A."/>
            <person name="Ng V."/>
            <person name="Riley R."/>
            <person name="Sandor L."/>
            <person name="Barry K."/>
            <person name="Martinez A.T."/>
            <person name="Xiao Y."/>
            <person name="Gibbons J.G."/>
            <person name="Terashima K."/>
            <person name="Grigoriev I.V."/>
            <person name="Hibbett D.S."/>
        </authorList>
    </citation>
    <scope>NUCLEOTIDE SEQUENCE</scope>
    <source>
        <strain evidence="7">RHP3577 ss4</strain>
    </source>
</reference>
<dbReference type="SUPFAM" id="SSF52540">
    <property type="entry name" value="P-loop containing nucleoside triphosphate hydrolases"/>
    <property type="match status" value="1"/>
</dbReference>
<dbReference type="Pfam" id="PF00271">
    <property type="entry name" value="Helicase_C"/>
    <property type="match status" value="1"/>
</dbReference>
<feature type="region of interest" description="Disordered" evidence="5">
    <location>
        <begin position="38"/>
        <end position="65"/>
    </location>
</feature>
<dbReference type="Gene3D" id="3.40.50.300">
    <property type="entry name" value="P-loop containing nucleotide triphosphate hydrolases"/>
    <property type="match status" value="2"/>
</dbReference>
<evidence type="ECO:0000313" key="8">
    <source>
        <dbReference type="Proteomes" id="UP001150217"/>
    </source>
</evidence>
<protein>
    <submittedName>
        <fullName evidence="7">P-loop containing nucleoside triphosphate hydrolase protein</fullName>
    </submittedName>
</protein>
<dbReference type="GO" id="GO:0016787">
    <property type="term" value="F:hydrolase activity"/>
    <property type="evidence" value="ECO:0007669"/>
    <property type="project" value="UniProtKB-KW"/>
</dbReference>
<accession>A0ABQ8UYL4</accession>
<keyword evidence="4" id="KW-0067">ATP-binding</keyword>
<evidence type="ECO:0000313" key="7">
    <source>
        <dbReference type="EMBL" id="KAJ4466031.1"/>
    </source>
</evidence>
<gene>
    <name evidence="7" type="ORF">C8R41DRAFT_781018</name>
</gene>
<evidence type="ECO:0000256" key="1">
    <source>
        <dbReference type="ARBA" id="ARBA00022741"/>
    </source>
</evidence>
<dbReference type="Proteomes" id="UP001150217">
    <property type="component" value="Unassembled WGS sequence"/>
</dbReference>
<proteinExistence type="predicted"/>
<dbReference type="Pfam" id="PF22527">
    <property type="entry name" value="DEXQc_Suv3"/>
    <property type="match status" value="2"/>
</dbReference>
<dbReference type="CDD" id="cd18805">
    <property type="entry name" value="SF2_C_suv3"/>
    <property type="match status" value="1"/>
</dbReference>
<dbReference type="InterPro" id="IPR027417">
    <property type="entry name" value="P-loop_NTPase"/>
</dbReference>
<comment type="caution">
    <text evidence="7">The sequence shown here is derived from an EMBL/GenBank/DDBJ whole genome shotgun (WGS) entry which is preliminary data.</text>
</comment>
<dbReference type="PROSITE" id="PS51194">
    <property type="entry name" value="HELICASE_CTER"/>
    <property type="match status" value="1"/>
</dbReference>
<feature type="domain" description="Helicase C-terminal" evidence="6">
    <location>
        <begin position="421"/>
        <end position="575"/>
    </location>
</feature>
<dbReference type="PANTHER" id="PTHR12131">
    <property type="entry name" value="ATP-DEPENDENT RNA AND DNA HELICASE"/>
    <property type="match status" value="1"/>
</dbReference>
<dbReference type="InterPro" id="IPR041082">
    <property type="entry name" value="Suv3_C_1"/>
</dbReference>
<keyword evidence="8" id="KW-1185">Reference proteome</keyword>
<dbReference type="Gene3D" id="1.20.272.40">
    <property type="match status" value="1"/>
</dbReference>
<name>A0ABQ8UYL4_9AGAR</name>
<dbReference type="EMBL" id="JANVFT010000119">
    <property type="protein sequence ID" value="KAJ4466031.1"/>
    <property type="molecule type" value="Genomic_DNA"/>
</dbReference>
<keyword evidence="2 7" id="KW-0378">Hydrolase</keyword>
<evidence type="ECO:0000256" key="3">
    <source>
        <dbReference type="ARBA" id="ARBA00022806"/>
    </source>
</evidence>
<evidence type="ECO:0000256" key="5">
    <source>
        <dbReference type="SAM" id="MobiDB-lite"/>
    </source>
</evidence>
<evidence type="ECO:0000259" key="6">
    <source>
        <dbReference type="PROSITE" id="PS51194"/>
    </source>
</evidence>
<keyword evidence="1" id="KW-0547">Nucleotide-binding</keyword>
<evidence type="ECO:0000256" key="2">
    <source>
        <dbReference type="ARBA" id="ARBA00022801"/>
    </source>
</evidence>
<dbReference type="Gene3D" id="1.20.58.1080">
    <property type="match status" value="1"/>
</dbReference>
<dbReference type="Pfam" id="PF18147">
    <property type="entry name" value="Suv3_C_1"/>
    <property type="match status" value="1"/>
</dbReference>
<evidence type="ECO:0000256" key="4">
    <source>
        <dbReference type="ARBA" id="ARBA00022840"/>
    </source>
</evidence>
<keyword evidence="3" id="KW-0347">Helicase</keyword>
<sequence>MSFALNALTSASKLSRLSLFSNRSALWLLSNPHVARRFNSSGKPSKRATLHNGNSIGVHRTQKHRPSTSAYKWSRNAVIERPKLHLSLDDHIGIVRYFEENVEHWSKQKVLHSRLETFGIPTESIHPLLQLFVSEVLFGNLSNNDSYDKYTLDRFARSTPEDLPQTYADIVYTGIFYAWAADPASRDAVERTIGPSTLLSIQRLFQAACLEHPADDFLEARRTRRKIIMHVGPTNSGKTHHALRALAAAPTGVYAGPLRLLAHEIWERLNLGQIVPVGVEEDAIPVSLPIDSALDVDVTAADTTPAVLSQGNPKFARACNMITGEEHKIVDSEAALESATVEMLSMTKKYDLAVIDEIQMIADVGRGYAWTSAVLGINAKEVHLCGEETAVPIVQALLAETHDELEVRRYKRLTPLQIDKSLDKDLSKVQKGDCVVAFSRSSIFWLKNSIEKATGMKCAVVYGKLPPEIRSGQADLFNDPNSGYDVIVGSDAIGMGLNLKIRRIVFEAVSKFDGEVLRPLSISQTKQIAGRAGRYGMLQEQCGLATTFLPDDLPFVEQALAKPFAPLPAAILGPSYNSCRDIARALPPSASLRTIYDAHVYVAKTKPHYRYSSSNIDKAAATVDEYSDQLSLEDRITFLLAPIPWREPDCVEVLHKLMKNYAEDLSVGVTDLFQGTQFLETLLIVEKKMSTLLLPKSDTKTLSILELFHKLLGLYAWLAFRNPVAYYEPELVEEWKPRVERALHWALEGVTKHSNRTRKTVESPLPATAVARKVEFKTAGDLRKQRKAEALSNKKAWANSGPVHA</sequence>
<dbReference type="SMART" id="SM00490">
    <property type="entry name" value="HELICc"/>
    <property type="match status" value="1"/>
</dbReference>
<dbReference type="InterPro" id="IPR055206">
    <property type="entry name" value="DEXQc_SUV3"/>
</dbReference>